<accession>A0A4V2S2X8</accession>
<name>A0A4V2S2X8_9ACTN</name>
<dbReference type="AlphaFoldDB" id="A0A4V2S2X8"/>
<gene>
    <name evidence="1" type="ORF">EV646_11413</name>
</gene>
<comment type="caution">
    <text evidence="1">The sequence shown here is derived from an EMBL/GenBank/DDBJ whole genome shotgun (WGS) entry which is preliminary data.</text>
</comment>
<reference evidence="1 2" key="1">
    <citation type="journal article" date="2015" name="Stand. Genomic Sci.">
        <title>Genomic Encyclopedia of Bacterial and Archaeal Type Strains, Phase III: the genomes of soil and plant-associated and newly described type strains.</title>
        <authorList>
            <person name="Whitman W.B."/>
            <person name="Woyke T."/>
            <person name="Klenk H.P."/>
            <person name="Zhou Y."/>
            <person name="Lilburn T.G."/>
            <person name="Beck B.J."/>
            <person name="De Vos P."/>
            <person name="Vandamme P."/>
            <person name="Eisen J.A."/>
            <person name="Garrity G."/>
            <person name="Hugenholtz P."/>
            <person name="Kyrpides N.C."/>
        </authorList>
    </citation>
    <scope>NUCLEOTIDE SEQUENCE [LARGE SCALE GENOMIC DNA]</scope>
    <source>
        <strain evidence="1 2">VKM Ac-2541</strain>
    </source>
</reference>
<evidence type="ECO:0000313" key="2">
    <source>
        <dbReference type="Proteomes" id="UP000295573"/>
    </source>
</evidence>
<sequence>MGGHCWVMGKIDGRLLAQRRRDLLAAGVTRAQLESARWVSPHFGYHRSAQVNDPIRQRILDATAVMPDHAVVGGWASAYLQGVAYLDGGWPRTVHGEPRVGEPVLLVVPPGTVVNRPGIRTLRATLEPEDVVECHGIRCTSGVRTTYDVLRLAPDLTEAVVSGDCLLHAGLADIDTVSAYEVAHPGRRGVRQLRAALPLLDKLAASPPESRLRLLCLRAGLPPLEVNAPIFDVDGTFLGIVDLLEPVSGLGLEYDGAYHRDIGQHTADNHREEGLERRGLTIVRVTSVDMADEVALVSRIRRAHHTCLSTTPLFPPRWTFHRRAA</sequence>
<protein>
    <submittedName>
        <fullName evidence="1">Uncharacterized protein</fullName>
    </submittedName>
</protein>
<dbReference type="EMBL" id="SLWR01000014">
    <property type="protein sequence ID" value="TCO42190.1"/>
    <property type="molecule type" value="Genomic_DNA"/>
</dbReference>
<proteinExistence type="predicted"/>
<dbReference type="Proteomes" id="UP000295573">
    <property type="component" value="Unassembled WGS sequence"/>
</dbReference>
<keyword evidence="2" id="KW-1185">Reference proteome</keyword>
<evidence type="ECO:0000313" key="1">
    <source>
        <dbReference type="EMBL" id="TCO42190.1"/>
    </source>
</evidence>
<organism evidence="1 2">
    <name type="scientific">Kribbella antiqua</name>
    <dbReference type="NCBI Taxonomy" id="2512217"/>
    <lineage>
        <taxon>Bacteria</taxon>
        <taxon>Bacillati</taxon>
        <taxon>Actinomycetota</taxon>
        <taxon>Actinomycetes</taxon>
        <taxon>Propionibacteriales</taxon>
        <taxon>Kribbellaceae</taxon>
        <taxon>Kribbella</taxon>
    </lineage>
</organism>